<feature type="domain" description="Rhodopsin" evidence="8">
    <location>
        <begin position="36"/>
        <end position="247"/>
    </location>
</feature>
<feature type="compositionally biased region" description="Polar residues" evidence="6">
    <location>
        <begin position="401"/>
        <end position="416"/>
    </location>
</feature>
<accession>Q7S8Z3</accession>
<dbReference type="HOGENOM" id="CLU_019101_1_2_1"/>
<sequence>MTLYSDPPPLRAFSADKPTLLVCWWMTMFCVVLILLRVCGRFVRTETLFSEDKTAALALVPLLLRMGCVHFILVNGTNNADFSSVRLSDEQINRKAVASGLVLLSRVLYALTLWILKYAILQFFKRLNVSWERSYELTLSFIKVTLVTTFIAVIVSDVVECRPFRMYSQVLPDPGGQCRQGYVQLLTMAICNIVTDLLLVFFPIPMIIRSQMTLTRKFQLVLLFSLSLGVVGVTVYRVPHIIRAQGSQQSRSLYASIELLFATAASNALVLGSFVRDRGVKKRKYKYSSIAAGSLERSPGSGPGGAAPNGGRRPTLRHWGSDEDLVRDVGYGVKPDLRERLIPYSDEIGSGGGYYTPAPMAQIHHHHHDNNDTIHSWDFPPSSSSQARSTARSDDYLMSFSGHSSQPGSPRNTTPNGLPVLSSPRRVSFFDYGGLLSDEPTRGRRESSVSTATVEHPRPHTVPVPAVPASASGLRRGSAALLQDLGGFLSPWTLSAVPKSARRRSWSKGRGRGAGGGGRPKSTSDLESIPQMQGEEEHEHEHDDDELPTYSSEEKRRRLRLLGHDHQVQGQGQGHDLELVDAGGLLKEPPPVEGPPKRSTTQ</sequence>
<reference evidence="9 10" key="1">
    <citation type="journal article" date="2003" name="Nature">
        <title>The genome sequence of the filamentous fungus Neurospora crassa.</title>
        <authorList>
            <person name="Galagan J.E."/>
            <person name="Calvo S.E."/>
            <person name="Borkovich K.A."/>
            <person name="Selker E.U."/>
            <person name="Read N.D."/>
            <person name="Jaffe D."/>
            <person name="FitzHugh W."/>
            <person name="Ma L.J."/>
            <person name="Smirnov S."/>
            <person name="Purcell S."/>
            <person name="Rehman B."/>
            <person name="Elkins T."/>
            <person name="Engels R."/>
            <person name="Wang S."/>
            <person name="Nielsen C.B."/>
            <person name="Butler J."/>
            <person name="Endrizzi M."/>
            <person name="Qui D."/>
            <person name="Ianakiev P."/>
            <person name="Bell-Pedersen D."/>
            <person name="Nelson M.A."/>
            <person name="Werner-Washburne M."/>
            <person name="Selitrennikoff C.P."/>
            <person name="Kinsey J.A."/>
            <person name="Braun E.L."/>
            <person name="Zelter A."/>
            <person name="Schulte U."/>
            <person name="Kothe G.O."/>
            <person name="Jedd G."/>
            <person name="Mewes W."/>
            <person name="Staben C."/>
            <person name="Marcotte E."/>
            <person name="Greenberg D."/>
            <person name="Roy A."/>
            <person name="Foley K."/>
            <person name="Naylor J."/>
            <person name="Stange-Thomann N."/>
            <person name="Barrett R."/>
            <person name="Gnerre S."/>
            <person name="Kamal M."/>
            <person name="Kamvysselis M."/>
            <person name="Mauceli E."/>
            <person name="Bielke C."/>
            <person name="Rudd S."/>
            <person name="Frishman D."/>
            <person name="Krystofova S."/>
            <person name="Rasmussen C."/>
            <person name="Metzenberg R.L."/>
            <person name="Perkins D.D."/>
            <person name="Kroken S."/>
            <person name="Cogoni C."/>
            <person name="Macino G."/>
            <person name="Catcheside D."/>
            <person name="Li W."/>
            <person name="Pratt R.J."/>
            <person name="Osmani S.A."/>
            <person name="DeSouza C.P."/>
            <person name="Glass L."/>
            <person name="Orbach M.J."/>
            <person name="Berglund J.A."/>
            <person name="Voelker R."/>
            <person name="Yarden O."/>
            <person name="Plamann M."/>
            <person name="Seiler S."/>
            <person name="Dunlap J."/>
            <person name="Radford A."/>
            <person name="Aramayo R."/>
            <person name="Natvig D.O."/>
            <person name="Alex L.A."/>
            <person name="Mannhaupt G."/>
            <person name="Ebbole D.J."/>
            <person name="Freitag M."/>
            <person name="Paulsen I."/>
            <person name="Sachs M.S."/>
            <person name="Lander E.S."/>
            <person name="Nusbaum C."/>
            <person name="Birren B."/>
        </authorList>
    </citation>
    <scope>NUCLEOTIDE SEQUENCE [LARGE SCALE GENOMIC DNA]</scope>
    <source>
        <strain evidence="10">ATCC 24698 / 74-OR23-1A / CBS 708.71 / DSM 1257 / FGSC 987</strain>
    </source>
</reference>
<name>Q7S8Z3_NEUCR</name>
<evidence type="ECO:0000256" key="3">
    <source>
        <dbReference type="ARBA" id="ARBA00022989"/>
    </source>
</evidence>
<dbReference type="Proteomes" id="UP000001805">
    <property type="component" value="Chromosome 4, Linkage Group IV"/>
</dbReference>
<comment type="subcellular location">
    <subcellularLocation>
        <location evidence="1">Membrane</location>
        <topology evidence="1">Multi-pass membrane protein</topology>
    </subcellularLocation>
</comment>
<feature type="transmembrane region" description="Helical" evidence="7">
    <location>
        <begin position="20"/>
        <end position="43"/>
    </location>
</feature>
<keyword evidence="2 7" id="KW-0812">Transmembrane</keyword>
<evidence type="ECO:0000256" key="5">
    <source>
        <dbReference type="ARBA" id="ARBA00038359"/>
    </source>
</evidence>
<dbReference type="PANTHER" id="PTHR33048:SF19">
    <property type="entry name" value="MEMBRANE PROTEIN PTH11-LIKE, PUTATIVE (AFU_ORTHOLOGUE AFUA_1G14080)-RELATED"/>
    <property type="match status" value="1"/>
</dbReference>
<evidence type="ECO:0000256" key="1">
    <source>
        <dbReference type="ARBA" id="ARBA00004141"/>
    </source>
</evidence>
<keyword evidence="10" id="KW-1185">Reference proteome</keyword>
<evidence type="ECO:0000313" key="9">
    <source>
        <dbReference type="EMBL" id="EAA32842.2"/>
    </source>
</evidence>
<feature type="transmembrane region" description="Helical" evidence="7">
    <location>
        <begin position="253"/>
        <end position="275"/>
    </location>
</feature>
<feature type="transmembrane region" description="Helical" evidence="7">
    <location>
        <begin position="182"/>
        <end position="208"/>
    </location>
</feature>
<comment type="similarity">
    <text evidence="5">Belongs to the SAT4 family.</text>
</comment>
<dbReference type="KEGG" id="ncr:NCU05307"/>
<dbReference type="InterPro" id="IPR049326">
    <property type="entry name" value="Rhodopsin_dom_fungi"/>
</dbReference>
<dbReference type="GeneID" id="3878226"/>
<evidence type="ECO:0000313" key="10">
    <source>
        <dbReference type="Proteomes" id="UP000001805"/>
    </source>
</evidence>
<feature type="transmembrane region" description="Helical" evidence="7">
    <location>
        <begin position="96"/>
        <end position="116"/>
    </location>
</feature>
<gene>
    <name evidence="9" type="ORF">NCU05307</name>
</gene>
<feature type="transmembrane region" description="Helical" evidence="7">
    <location>
        <begin position="137"/>
        <end position="156"/>
    </location>
</feature>
<feature type="compositionally biased region" description="Basic residues" evidence="6">
    <location>
        <begin position="500"/>
        <end position="511"/>
    </location>
</feature>
<dbReference type="GO" id="GO:0016020">
    <property type="term" value="C:membrane"/>
    <property type="evidence" value="ECO:0007669"/>
    <property type="project" value="UniProtKB-SubCell"/>
</dbReference>
<keyword evidence="3 7" id="KW-1133">Transmembrane helix</keyword>
<feature type="compositionally biased region" description="Basic and acidic residues" evidence="6">
    <location>
        <begin position="552"/>
        <end position="567"/>
    </location>
</feature>
<dbReference type="Pfam" id="PF20684">
    <property type="entry name" value="Fung_rhodopsin"/>
    <property type="match status" value="1"/>
</dbReference>
<evidence type="ECO:0000256" key="2">
    <source>
        <dbReference type="ARBA" id="ARBA00022692"/>
    </source>
</evidence>
<dbReference type="InterPro" id="IPR052337">
    <property type="entry name" value="SAT4-like"/>
</dbReference>
<keyword evidence="4 7" id="KW-0472">Membrane</keyword>
<feature type="region of interest" description="Disordered" evidence="6">
    <location>
        <begin position="499"/>
        <end position="602"/>
    </location>
</feature>
<evidence type="ECO:0000259" key="8">
    <source>
        <dbReference type="Pfam" id="PF20684"/>
    </source>
</evidence>
<evidence type="ECO:0000256" key="7">
    <source>
        <dbReference type="SAM" id="Phobius"/>
    </source>
</evidence>
<feature type="region of interest" description="Disordered" evidence="6">
    <location>
        <begin position="295"/>
        <end position="319"/>
    </location>
</feature>
<dbReference type="InParanoid" id="Q7S8Z3"/>
<dbReference type="PANTHER" id="PTHR33048">
    <property type="entry name" value="PTH11-LIKE INTEGRAL MEMBRANE PROTEIN (AFU_ORTHOLOGUE AFUA_5G11245)"/>
    <property type="match status" value="1"/>
</dbReference>
<protein>
    <recommendedName>
        <fullName evidence="8">Rhodopsin domain-containing protein</fullName>
    </recommendedName>
</protein>
<evidence type="ECO:0000256" key="6">
    <source>
        <dbReference type="SAM" id="MobiDB-lite"/>
    </source>
</evidence>
<feature type="transmembrane region" description="Helical" evidence="7">
    <location>
        <begin position="220"/>
        <end position="238"/>
    </location>
</feature>
<organism evidence="9 10">
    <name type="scientific">Neurospora crassa (strain ATCC 24698 / 74-OR23-1A / CBS 708.71 / DSM 1257 / FGSC 987)</name>
    <dbReference type="NCBI Taxonomy" id="367110"/>
    <lineage>
        <taxon>Eukaryota</taxon>
        <taxon>Fungi</taxon>
        <taxon>Dikarya</taxon>
        <taxon>Ascomycota</taxon>
        <taxon>Pezizomycotina</taxon>
        <taxon>Sordariomycetes</taxon>
        <taxon>Sordariomycetidae</taxon>
        <taxon>Sordariales</taxon>
        <taxon>Sordariaceae</taxon>
        <taxon>Neurospora</taxon>
    </lineage>
</organism>
<evidence type="ECO:0000256" key="4">
    <source>
        <dbReference type="ARBA" id="ARBA00023136"/>
    </source>
</evidence>
<feature type="region of interest" description="Disordered" evidence="6">
    <location>
        <begin position="365"/>
        <end position="465"/>
    </location>
</feature>
<proteinExistence type="inferred from homology"/>
<dbReference type="STRING" id="367110.Q7S8Z3"/>
<dbReference type="OMA" id="SWWATGF"/>
<dbReference type="EMBL" id="CM002239">
    <property type="protein sequence ID" value="EAA32842.2"/>
    <property type="molecule type" value="Genomic_DNA"/>
</dbReference>
<dbReference type="AlphaFoldDB" id="Q7S8Z3"/>
<dbReference type="OrthoDB" id="5398233at2759"/>
<dbReference type="RefSeq" id="XP_962078.2">
    <property type="nucleotide sequence ID" value="XM_956985.3"/>
</dbReference>
<dbReference type="VEuPathDB" id="FungiDB:NCU05307"/>
<feature type="transmembrane region" description="Helical" evidence="7">
    <location>
        <begin position="55"/>
        <end position="76"/>
    </location>
</feature>
<dbReference type="PaxDb" id="5141-EFNCRP00000004992"/>